<dbReference type="GO" id="GO:0005615">
    <property type="term" value="C:extracellular space"/>
    <property type="evidence" value="ECO:0007669"/>
    <property type="project" value="TreeGrafter"/>
</dbReference>
<name>A0A2P2C0X3_9ZZZZ</name>
<dbReference type="InterPro" id="IPR008993">
    <property type="entry name" value="TIMP-like_OB-fold"/>
</dbReference>
<feature type="transmembrane region" description="Helical" evidence="3">
    <location>
        <begin position="164"/>
        <end position="182"/>
    </location>
</feature>
<evidence type="ECO:0000256" key="3">
    <source>
        <dbReference type="SAM" id="Phobius"/>
    </source>
</evidence>
<proteinExistence type="predicted"/>
<dbReference type="GO" id="GO:0051045">
    <property type="term" value="P:negative regulation of membrane protein ectodomain proteolysis"/>
    <property type="evidence" value="ECO:0007669"/>
    <property type="project" value="TreeGrafter"/>
</dbReference>
<evidence type="ECO:0000256" key="1">
    <source>
        <dbReference type="ARBA" id="ARBA00004613"/>
    </source>
</evidence>
<organism evidence="4">
    <name type="scientific">metagenome</name>
    <dbReference type="NCBI Taxonomy" id="256318"/>
    <lineage>
        <taxon>unclassified sequences</taxon>
        <taxon>metagenomes</taxon>
    </lineage>
</organism>
<keyword evidence="2" id="KW-0964">Secreted</keyword>
<evidence type="ECO:0000256" key="2">
    <source>
        <dbReference type="ARBA" id="ARBA00022525"/>
    </source>
</evidence>
<gene>
    <name evidence="4" type="ORF">NOCA2290036</name>
</gene>
<dbReference type="PANTHER" id="PTHR11844">
    <property type="entry name" value="METALLOPROTEASE INHIBITOR"/>
    <property type="match status" value="1"/>
</dbReference>
<dbReference type="Gene3D" id="2.40.50.120">
    <property type="match status" value="1"/>
</dbReference>
<dbReference type="PANTHER" id="PTHR11844:SF25">
    <property type="entry name" value="NTR DOMAIN-CONTAINING PROTEIN"/>
    <property type="match status" value="1"/>
</dbReference>
<keyword evidence="3" id="KW-0472">Membrane</keyword>
<dbReference type="GO" id="GO:0008191">
    <property type="term" value="F:metalloendopeptidase inhibitor activity"/>
    <property type="evidence" value="ECO:0007669"/>
    <property type="project" value="InterPro"/>
</dbReference>
<dbReference type="EMBL" id="CZKA01000022">
    <property type="protein sequence ID" value="CUR55649.1"/>
    <property type="molecule type" value="Genomic_DNA"/>
</dbReference>
<accession>A0A2P2C0X3</accession>
<dbReference type="SUPFAM" id="SSF50242">
    <property type="entry name" value="TIMP-like"/>
    <property type="match status" value="1"/>
</dbReference>
<evidence type="ECO:0000313" key="4">
    <source>
        <dbReference type="EMBL" id="CUR55649.1"/>
    </source>
</evidence>
<sequence>MRRMLVILLLALSGVLLGELPAHACSCVTQTTQDQVKRASDVFLGTITTRSKADDKVTYEVDVERVYKGDVTTPATVTSAGSSASCGLDSLAADKRYLFLGTAQGESVEVNLCGGTAPATARKVDRISTILGAGSAPATPPDAEPVQATITRVDDSQPASFSRLAAPGGALLLVGLLGLFLLRRVARSR</sequence>
<dbReference type="AlphaFoldDB" id="A0A2P2C0X3"/>
<keyword evidence="3" id="KW-1133">Transmembrane helix</keyword>
<reference evidence="4" key="1">
    <citation type="submission" date="2015-08" db="EMBL/GenBank/DDBJ databases">
        <authorList>
            <person name="Babu N.S."/>
            <person name="Beckwith C.J."/>
            <person name="Beseler K.G."/>
            <person name="Brison A."/>
            <person name="Carone J.V."/>
            <person name="Caskin T.P."/>
            <person name="Diamond M."/>
            <person name="Durham M.E."/>
            <person name="Foxe J.M."/>
            <person name="Go M."/>
            <person name="Henderson B.A."/>
            <person name="Jones I.B."/>
            <person name="McGettigan J.A."/>
            <person name="Micheletti S.J."/>
            <person name="Nasrallah M.E."/>
            <person name="Ortiz D."/>
            <person name="Piller C.R."/>
            <person name="Privatt S.R."/>
            <person name="Schneider S.L."/>
            <person name="Sharp S."/>
            <person name="Smith T.C."/>
            <person name="Stanton J.D."/>
            <person name="Ullery H.E."/>
            <person name="Wilson R.J."/>
            <person name="Serrano M.G."/>
            <person name="Buck G."/>
            <person name="Lee V."/>
            <person name="Wang Y."/>
            <person name="Carvalho R."/>
            <person name="Voegtly L."/>
            <person name="Shi R."/>
            <person name="Duckworth R."/>
            <person name="Johnson A."/>
            <person name="Loviza R."/>
            <person name="Walstead R."/>
            <person name="Shah Z."/>
            <person name="Kiflezghi M."/>
            <person name="Wade K."/>
            <person name="Ball S.L."/>
            <person name="Bradley K.W."/>
            <person name="Asai D.J."/>
            <person name="Bowman C.A."/>
            <person name="Russell D.A."/>
            <person name="Pope W.H."/>
            <person name="Jacobs-Sera D."/>
            <person name="Hendrix R.W."/>
            <person name="Hatfull G.F."/>
        </authorList>
    </citation>
    <scope>NUCLEOTIDE SEQUENCE</scope>
</reference>
<dbReference type="GO" id="GO:0002020">
    <property type="term" value="F:protease binding"/>
    <property type="evidence" value="ECO:0007669"/>
    <property type="project" value="TreeGrafter"/>
</dbReference>
<protein>
    <submittedName>
        <fullName evidence="4">Uncharacterized protein</fullName>
    </submittedName>
</protein>
<comment type="subcellular location">
    <subcellularLocation>
        <location evidence="1">Secreted</location>
    </subcellularLocation>
</comment>
<keyword evidence="3" id="KW-0812">Transmembrane</keyword>
<dbReference type="InterPro" id="IPR001820">
    <property type="entry name" value="TIMP"/>
</dbReference>
<dbReference type="GO" id="GO:0031012">
    <property type="term" value="C:extracellular matrix"/>
    <property type="evidence" value="ECO:0007669"/>
    <property type="project" value="TreeGrafter"/>
</dbReference>